<gene>
    <name evidence="1" type="primary">ARV1_1</name>
    <name evidence="1" type="ORF">DSO57_1007240</name>
</gene>
<sequence>MPVCVECGHSISKLVNEYGQGNIVLKKCSICDRFADKYLEHEGIVIFIDLLLHKPQVYRHILFNRIQYYDTGLPGPVVKLGLLTMLFDIYIKWFLIEQTCSERRCSWIYLSPSIQYVQLLLLSLIETLIYQSTVRWIVWLFYGRHYAIFKYNYVSIALIIGSFGKLLLTGMVIWNYELHYTWMLGLLVFTSNIEALKAFLNVNSVSAMLIVSGGLSTKFLFTAIFARFILRDFSILKELIVT</sequence>
<accession>A0ACC2UI02</accession>
<organism evidence="1 2">
    <name type="scientific">Entomophthora muscae</name>
    <dbReference type="NCBI Taxonomy" id="34485"/>
    <lineage>
        <taxon>Eukaryota</taxon>
        <taxon>Fungi</taxon>
        <taxon>Fungi incertae sedis</taxon>
        <taxon>Zoopagomycota</taxon>
        <taxon>Entomophthoromycotina</taxon>
        <taxon>Entomophthoromycetes</taxon>
        <taxon>Entomophthorales</taxon>
        <taxon>Entomophthoraceae</taxon>
        <taxon>Entomophthora</taxon>
    </lineage>
</organism>
<dbReference type="Proteomes" id="UP001165960">
    <property type="component" value="Unassembled WGS sequence"/>
</dbReference>
<evidence type="ECO:0000313" key="1">
    <source>
        <dbReference type="EMBL" id="KAJ9086126.1"/>
    </source>
</evidence>
<reference evidence="1" key="1">
    <citation type="submission" date="2022-04" db="EMBL/GenBank/DDBJ databases">
        <title>Genome of the entomopathogenic fungus Entomophthora muscae.</title>
        <authorList>
            <person name="Elya C."/>
            <person name="Lovett B.R."/>
            <person name="Lee E."/>
            <person name="Macias A.M."/>
            <person name="Hajek A.E."/>
            <person name="De Bivort B.L."/>
            <person name="Kasson M.T."/>
            <person name="De Fine Licht H.H."/>
            <person name="Stajich J.E."/>
        </authorList>
    </citation>
    <scope>NUCLEOTIDE SEQUENCE</scope>
    <source>
        <strain evidence="1">Berkeley</strain>
    </source>
</reference>
<name>A0ACC2UI02_9FUNG</name>
<keyword evidence="2" id="KW-1185">Reference proteome</keyword>
<evidence type="ECO:0000313" key="2">
    <source>
        <dbReference type="Proteomes" id="UP001165960"/>
    </source>
</evidence>
<proteinExistence type="predicted"/>
<comment type="caution">
    <text evidence="1">The sequence shown here is derived from an EMBL/GenBank/DDBJ whole genome shotgun (WGS) entry which is preliminary data.</text>
</comment>
<protein>
    <submittedName>
        <fullName evidence="1">Sterol homeostasis protein</fullName>
    </submittedName>
</protein>
<dbReference type="EMBL" id="QTSX02000731">
    <property type="protein sequence ID" value="KAJ9086126.1"/>
    <property type="molecule type" value="Genomic_DNA"/>
</dbReference>